<keyword evidence="3" id="KW-1003">Cell membrane</keyword>
<feature type="transmembrane region" description="Helical" evidence="7">
    <location>
        <begin position="130"/>
        <end position="149"/>
    </location>
</feature>
<feature type="transmembrane region" description="Helical" evidence="7">
    <location>
        <begin position="241"/>
        <end position="263"/>
    </location>
</feature>
<dbReference type="InterPro" id="IPR005829">
    <property type="entry name" value="Sugar_transporter_CS"/>
</dbReference>
<evidence type="ECO:0000256" key="1">
    <source>
        <dbReference type="ARBA" id="ARBA00004651"/>
    </source>
</evidence>
<dbReference type="Proteomes" id="UP001597347">
    <property type="component" value="Unassembled WGS sequence"/>
</dbReference>
<keyword evidence="5 7" id="KW-1133">Transmembrane helix</keyword>
<dbReference type="PROSITE" id="PS00216">
    <property type="entry name" value="SUGAR_TRANSPORT_1"/>
    <property type="match status" value="1"/>
</dbReference>
<dbReference type="InterPro" id="IPR036259">
    <property type="entry name" value="MFS_trans_sf"/>
</dbReference>
<dbReference type="InterPro" id="IPR020846">
    <property type="entry name" value="MFS_dom"/>
</dbReference>
<dbReference type="RefSeq" id="WP_377935770.1">
    <property type="nucleotide sequence ID" value="NZ_JBHUEA010000022.1"/>
</dbReference>
<feature type="transmembrane region" description="Helical" evidence="7">
    <location>
        <begin position="101"/>
        <end position="118"/>
    </location>
</feature>
<sequence>MGERGWWRVAPALLMVAWGGNHFSPLLLLYRQQQGYTQVEVDLLFAVYIVGIIPGFLVVGPLSDRFGRKPVVGAGLVLGCLGSVVLALGATALPVLAVGRFVSGVSVAAAMVAGSSWIKELSAGVAAPAAARRASLTLTAGFGLGPAVSGSIAQWGPAPTVLPYVVHAVLSVAAAVPFVLARETRAPREPGALRRPGPVPRAVRQRFTRVVAPAAPWVFGCAAVAFATIPSLVASRTGGGAIAYATLLAVVGLAAGAAVQPFAARIGAATGGRQLVVGLSVAVVGMLLAALVALNGSPLLGVPAALVLGAGYGVCIVSGLTEVQRMAPAEHLAALTAVYYALTYLGFLLPVLLAALAAVVPEPVLLILLAVVVAACLAAVARGLRGGSRPADARA</sequence>
<feature type="transmembrane region" description="Helical" evidence="7">
    <location>
        <begin position="161"/>
        <end position="181"/>
    </location>
</feature>
<keyword evidence="4 7" id="KW-0812">Transmembrane</keyword>
<feature type="transmembrane region" description="Helical" evidence="7">
    <location>
        <begin position="74"/>
        <end position="95"/>
    </location>
</feature>
<keyword evidence="2" id="KW-0813">Transport</keyword>
<evidence type="ECO:0000256" key="7">
    <source>
        <dbReference type="SAM" id="Phobius"/>
    </source>
</evidence>
<gene>
    <name evidence="9" type="ORF">ACFSBI_13485</name>
</gene>
<feature type="transmembrane region" description="Helical" evidence="7">
    <location>
        <begin position="364"/>
        <end position="384"/>
    </location>
</feature>
<organism evidence="9 10">
    <name type="scientific">Amnibacterium endophyticum</name>
    <dbReference type="NCBI Taxonomy" id="2109337"/>
    <lineage>
        <taxon>Bacteria</taxon>
        <taxon>Bacillati</taxon>
        <taxon>Actinomycetota</taxon>
        <taxon>Actinomycetes</taxon>
        <taxon>Micrococcales</taxon>
        <taxon>Microbacteriaceae</taxon>
        <taxon>Amnibacterium</taxon>
    </lineage>
</organism>
<accession>A0ABW4LJ37</accession>
<dbReference type="InterPro" id="IPR011701">
    <property type="entry name" value="MFS"/>
</dbReference>
<keyword evidence="10" id="KW-1185">Reference proteome</keyword>
<name>A0ABW4LJ37_9MICO</name>
<dbReference type="SUPFAM" id="SSF103473">
    <property type="entry name" value="MFS general substrate transporter"/>
    <property type="match status" value="1"/>
</dbReference>
<feature type="transmembrane region" description="Helical" evidence="7">
    <location>
        <begin position="275"/>
        <end position="294"/>
    </location>
</feature>
<dbReference type="InterPro" id="IPR050171">
    <property type="entry name" value="MFS_Transporters"/>
</dbReference>
<dbReference type="Gene3D" id="1.20.1250.20">
    <property type="entry name" value="MFS general substrate transporter like domains"/>
    <property type="match status" value="1"/>
</dbReference>
<dbReference type="PROSITE" id="PS50850">
    <property type="entry name" value="MFS"/>
    <property type="match status" value="1"/>
</dbReference>
<keyword evidence="6 7" id="KW-0472">Membrane</keyword>
<evidence type="ECO:0000256" key="3">
    <source>
        <dbReference type="ARBA" id="ARBA00022475"/>
    </source>
</evidence>
<evidence type="ECO:0000256" key="5">
    <source>
        <dbReference type="ARBA" id="ARBA00022989"/>
    </source>
</evidence>
<dbReference type="Pfam" id="PF07690">
    <property type="entry name" value="MFS_1"/>
    <property type="match status" value="1"/>
</dbReference>
<comment type="subcellular location">
    <subcellularLocation>
        <location evidence="1">Cell membrane</location>
        <topology evidence="1">Multi-pass membrane protein</topology>
    </subcellularLocation>
</comment>
<dbReference type="PANTHER" id="PTHR23517">
    <property type="entry name" value="RESISTANCE PROTEIN MDTM, PUTATIVE-RELATED-RELATED"/>
    <property type="match status" value="1"/>
</dbReference>
<comment type="caution">
    <text evidence="9">The sequence shown here is derived from an EMBL/GenBank/DDBJ whole genome shotgun (WGS) entry which is preliminary data.</text>
</comment>
<evidence type="ECO:0000313" key="9">
    <source>
        <dbReference type="EMBL" id="MFD1722562.1"/>
    </source>
</evidence>
<evidence type="ECO:0000256" key="6">
    <source>
        <dbReference type="ARBA" id="ARBA00023136"/>
    </source>
</evidence>
<evidence type="ECO:0000256" key="2">
    <source>
        <dbReference type="ARBA" id="ARBA00022448"/>
    </source>
</evidence>
<protein>
    <submittedName>
        <fullName evidence="9">MFS transporter</fullName>
    </submittedName>
</protein>
<evidence type="ECO:0000259" key="8">
    <source>
        <dbReference type="PROSITE" id="PS50850"/>
    </source>
</evidence>
<evidence type="ECO:0000313" key="10">
    <source>
        <dbReference type="Proteomes" id="UP001597347"/>
    </source>
</evidence>
<proteinExistence type="predicted"/>
<feature type="domain" description="Major facilitator superfamily (MFS) profile" evidence="8">
    <location>
        <begin position="1"/>
        <end position="387"/>
    </location>
</feature>
<evidence type="ECO:0000256" key="4">
    <source>
        <dbReference type="ARBA" id="ARBA00022692"/>
    </source>
</evidence>
<feature type="transmembrane region" description="Helical" evidence="7">
    <location>
        <begin position="12"/>
        <end position="31"/>
    </location>
</feature>
<feature type="transmembrane region" description="Helical" evidence="7">
    <location>
        <begin position="332"/>
        <end position="358"/>
    </location>
</feature>
<dbReference type="EMBL" id="JBHUEA010000022">
    <property type="protein sequence ID" value="MFD1722562.1"/>
    <property type="molecule type" value="Genomic_DNA"/>
</dbReference>
<feature type="transmembrane region" description="Helical" evidence="7">
    <location>
        <begin position="210"/>
        <end position="229"/>
    </location>
</feature>
<feature type="transmembrane region" description="Helical" evidence="7">
    <location>
        <begin position="43"/>
        <end position="62"/>
    </location>
</feature>
<feature type="transmembrane region" description="Helical" evidence="7">
    <location>
        <begin position="300"/>
        <end position="320"/>
    </location>
</feature>
<reference evidence="10" key="1">
    <citation type="journal article" date="2019" name="Int. J. Syst. Evol. Microbiol.">
        <title>The Global Catalogue of Microorganisms (GCM) 10K type strain sequencing project: providing services to taxonomists for standard genome sequencing and annotation.</title>
        <authorList>
            <consortium name="The Broad Institute Genomics Platform"/>
            <consortium name="The Broad Institute Genome Sequencing Center for Infectious Disease"/>
            <person name="Wu L."/>
            <person name="Ma J."/>
        </authorList>
    </citation>
    <scope>NUCLEOTIDE SEQUENCE [LARGE SCALE GENOMIC DNA]</scope>
    <source>
        <strain evidence="10">CGMCC 1.12471</strain>
    </source>
</reference>